<dbReference type="SUPFAM" id="SSF57850">
    <property type="entry name" value="RING/U-box"/>
    <property type="match status" value="2"/>
</dbReference>
<dbReference type="VEuPathDB" id="FungiDB:AFUB_071490"/>
<dbReference type="GO" id="GO:0016567">
    <property type="term" value="P:protein ubiquitination"/>
    <property type="evidence" value="ECO:0007669"/>
    <property type="project" value="InterPro"/>
</dbReference>
<reference evidence="11 12" key="1">
    <citation type="journal article" date="2008" name="PLoS Genet.">
        <title>Genomic islands in the pathogenic filamentous fungus Aspergillus fumigatus.</title>
        <authorList>
            <person name="Fedorova N.D."/>
            <person name="Khaldi N."/>
            <person name="Joardar V.S."/>
            <person name="Maiti R."/>
            <person name="Amedeo P."/>
            <person name="Anderson M.J."/>
            <person name="Crabtree J."/>
            <person name="Silva J.C."/>
            <person name="Badger J.H."/>
            <person name="Albarraq A."/>
            <person name="Angiuoli S."/>
            <person name="Bussey H."/>
            <person name="Bowyer P."/>
            <person name="Cotty P.J."/>
            <person name="Dyer P.S."/>
            <person name="Egan A."/>
            <person name="Galens K."/>
            <person name="Fraser-Liggett C.M."/>
            <person name="Haas B.J."/>
            <person name="Inman J.M."/>
            <person name="Kent R."/>
            <person name="Lemieux S."/>
            <person name="Malavazi I."/>
            <person name="Orvis J."/>
            <person name="Roemer T."/>
            <person name="Ronning C.M."/>
            <person name="Sundaram J.P."/>
            <person name="Sutton G."/>
            <person name="Turner G."/>
            <person name="Venter J.C."/>
            <person name="White O.R."/>
            <person name="Whitty B.R."/>
            <person name="Youngman P."/>
            <person name="Wolfe K.H."/>
            <person name="Goldman G.H."/>
            <person name="Wortman J.R."/>
            <person name="Jiang B."/>
            <person name="Denning D.W."/>
            <person name="Nierman W.C."/>
        </authorList>
    </citation>
    <scope>NUCLEOTIDE SEQUENCE [LARGE SCALE GENOMIC DNA]</scope>
    <source>
        <strain evidence="12">CBS 144.89 / FGSC A1163 / CEA10</strain>
    </source>
</reference>
<dbReference type="GO" id="GO:0008270">
    <property type="term" value="F:zinc ion binding"/>
    <property type="evidence" value="ECO:0007669"/>
    <property type="project" value="UniProtKB-KW"/>
</dbReference>
<gene>
    <name evidence="11" type="ORF">AFUB_071490</name>
</gene>
<dbReference type="PROSITE" id="PS00518">
    <property type="entry name" value="ZF_RING_1"/>
    <property type="match status" value="1"/>
</dbReference>
<evidence type="ECO:0000256" key="5">
    <source>
        <dbReference type="ARBA" id="ARBA00022737"/>
    </source>
</evidence>
<dbReference type="SMART" id="SM00647">
    <property type="entry name" value="IBR"/>
    <property type="match status" value="2"/>
</dbReference>
<accession>B0Y559</accession>
<dbReference type="OrthoDB" id="9977870at2759"/>
<dbReference type="InterPro" id="IPR017907">
    <property type="entry name" value="Znf_RING_CS"/>
</dbReference>
<dbReference type="InterPro" id="IPR031127">
    <property type="entry name" value="E3_UB_ligase_RBR"/>
</dbReference>
<keyword evidence="5" id="KW-0677">Repeat</keyword>
<feature type="domain" description="RING-type" evidence="10">
    <location>
        <begin position="170"/>
        <end position="358"/>
    </location>
</feature>
<keyword evidence="7" id="KW-0833">Ubl conjugation pathway</keyword>
<dbReference type="HOGENOM" id="CLU_022048_7_6_1"/>
<name>B0Y559_ASPFC</name>
<keyword evidence="3" id="KW-0808">Transferase</keyword>
<evidence type="ECO:0000256" key="6">
    <source>
        <dbReference type="ARBA" id="ARBA00022771"/>
    </source>
</evidence>
<evidence type="ECO:0000313" key="12">
    <source>
        <dbReference type="Proteomes" id="UP000001699"/>
    </source>
</evidence>
<dbReference type="EMBL" id="DS499598">
    <property type="protein sequence ID" value="EDP50808.1"/>
    <property type="molecule type" value="Genomic_DNA"/>
</dbReference>
<dbReference type="Proteomes" id="UP000001699">
    <property type="component" value="Unassembled WGS sequence"/>
</dbReference>
<keyword evidence="8" id="KW-0862">Zinc</keyword>
<dbReference type="Pfam" id="PF01485">
    <property type="entry name" value="IBR"/>
    <property type="match status" value="2"/>
</dbReference>
<keyword evidence="4" id="KW-0479">Metal-binding</keyword>
<evidence type="ECO:0000256" key="1">
    <source>
        <dbReference type="ARBA" id="ARBA00001798"/>
    </source>
</evidence>
<evidence type="ECO:0000259" key="10">
    <source>
        <dbReference type="PROSITE" id="PS51873"/>
    </source>
</evidence>
<dbReference type="FunFam" id="1.20.120.1750:FF:000051">
    <property type="entry name" value="RBR-type E3 ubiquitin transferase"/>
    <property type="match status" value="1"/>
</dbReference>
<evidence type="ECO:0000256" key="4">
    <source>
        <dbReference type="ARBA" id="ARBA00022723"/>
    </source>
</evidence>
<dbReference type="CDD" id="cd22584">
    <property type="entry name" value="Rcat_RBR_unk"/>
    <property type="match status" value="1"/>
</dbReference>
<evidence type="ECO:0000256" key="2">
    <source>
        <dbReference type="ARBA" id="ARBA00012251"/>
    </source>
</evidence>
<dbReference type="InterPro" id="IPR002867">
    <property type="entry name" value="IBR_dom"/>
</dbReference>
<evidence type="ECO:0000256" key="9">
    <source>
        <dbReference type="SAM" id="MobiDB-lite"/>
    </source>
</evidence>
<dbReference type="PhylomeDB" id="B0Y559"/>
<evidence type="ECO:0000256" key="8">
    <source>
        <dbReference type="ARBA" id="ARBA00022833"/>
    </source>
</evidence>
<dbReference type="Gene3D" id="3.30.40.10">
    <property type="entry name" value="Zinc/RING finger domain, C3HC4 (zinc finger)"/>
    <property type="match status" value="1"/>
</dbReference>
<dbReference type="EC" id="2.3.2.31" evidence="2"/>
<dbReference type="AlphaFoldDB" id="B0Y559"/>
<evidence type="ECO:0000313" key="11">
    <source>
        <dbReference type="EMBL" id="EDP50808.1"/>
    </source>
</evidence>
<keyword evidence="6" id="KW-0863">Zinc-finger</keyword>
<dbReference type="PROSITE" id="PS51873">
    <property type="entry name" value="TRIAD"/>
    <property type="match status" value="1"/>
</dbReference>
<dbReference type="Gene3D" id="1.20.120.1750">
    <property type="match status" value="1"/>
</dbReference>
<protein>
    <recommendedName>
        <fullName evidence="2">RBR-type E3 ubiquitin transferase</fullName>
        <ecNumber evidence="2">2.3.2.31</ecNumber>
    </recommendedName>
</protein>
<dbReference type="CDD" id="cd20335">
    <property type="entry name" value="BRcat_RBR"/>
    <property type="match status" value="1"/>
</dbReference>
<dbReference type="GO" id="GO:0061630">
    <property type="term" value="F:ubiquitin protein ligase activity"/>
    <property type="evidence" value="ECO:0007669"/>
    <property type="project" value="UniProtKB-EC"/>
</dbReference>
<feature type="region of interest" description="Disordered" evidence="9">
    <location>
        <begin position="400"/>
        <end position="427"/>
    </location>
</feature>
<keyword evidence="12" id="KW-1185">Reference proteome</keyword>
<comment type="catalytic activity">
    <reaction evidence="1">
        <text>[E2 ubiquitin-conjugating enzyme]-S-ubiquitinyl-L-cysteine + [acceptor protein]-L-lysine = [E2 ubiquitin-conjugating enzyme]-L-cysteine + [acceptor protein]-N(6)-ubiquitinyl-L-lysine.</text>
        <dbReference type="EC" id="2.3.2.31"/>
    </reaction>
</comment>
<sequence length="495" mass="56418">MAFVLSPEIDQPTADLLIQLQLQDAGLYFESSKGKSRDPTDEELAFQLQNEELEIISQLLADRRMATSFAAAVQADGCIVAVNQVEEDNACKDRDIARQWTENGCLESSANFESNPATLDDETLAKLQILYVSGMEGYHNIGVMGGGDSETEQAESSAWAARRTGQSLSPVRRCVACREQTEFVNVARVPCQHEYCRPCLEDLFKASLTDESLFPPRCCRQPINMTIARIFLKSDLIEQYEEKKIEFETPNRTYCYYSECGAFINTSHINGEVATCPCCGHTTCTNCKGRAHMGDCPNDTAMQQLLATAQENGWQRCYSCWRMVELDHGCNHMTCRCGAQFCYNCGAQWKNCRCEQWDERRLLARAYQLIDREEDRPLAANPPPDIDEPQLEGHLAPETDETHLESQEAQPEQADEESHAAPEASASPCFQTPRDILVARTIQELRENHECVHDRWKYIRGPHRCEECSYYLREYIFECRQCRIQACNRCRRNRL</sequence>
<organism evidence="11 12">
    <name type="scientific">Aspergillus fumigatus (strain CBS 144.89 / FGSC A1163 / CEA10)</name>
    <name type="common">Neosartorya fumigata</name>
    <dbReference type="NCBI Taxonomy" id="451804"/>
    <lineage>
        <taxon>Eukaryota</taxon>
        <taxon>Fungi</taxon>
        <taxon>Dikarya</taxon>
        <taxon>Ascomycota</taxon>
        <taxon>Pezizomycotina</taxon>
        <taxon>Eurotiomycetes</taxon>
        <taxon>Eurotiomycetidae</taxon>
        <taxon>Eurotiales</taxon>
        <taxon>Aspergillaceae</taxon>
        <taxon>Aspergillus</taxon>
        <taxon>Aspergillus subgen. Fumigati</taxon>
    </lineage>
</organism>
<evidence type="ECO:0000256" key="3">
    <source>
        <dbReference type="ARBA" id="ARBA00022679"/>
    </source>
</evidence>
<dbReference type="PANTHER" id="PTHR11685">
    <property type="entry name" value="RBR FAMILY RING FINGER AND IBR DOMAIN-CONTAINING"/>
    <property type="match status" value="1"/>
</dbReference>
<evidence type="ECO:0000256" key="7">
    <source>
        <dbReference type="ARBA" id="ARBA00022786"/>
    </source>
</evidence>
<dbReference type="InterPro" id="IPR044066">
    <property type="entry name" value="TRIAD_supradom"/>
</dbReference>
<dbReference type="InterPro" id="IPR013083">
    <property type="entry name" value="Znf_RING/FYVE/PHD"/>
</dbReference>
<proteinExistence type="predicted"/>